<evidence type="ECO:0000313" key="2">
    <source>
        <dbReference type="EMBL" id="KKM72982.1"/>
    </source>
</evidence>
<gene>
    <name evidence="2" type="ORF">LCGC14_1415120</name>
</gene>
<sequence>MIYDMISFFWKLSLVVLCWWMICKGVKPRTSLLMRIVRAFLILIAMILVLTVTKTIGV</sequence>
<feature type="transmembrane region" description="Helical" evidence="1">
    <location>
        <begin position="6"/>
        <end position="23"/>
    </location>
</feature>
<comment type="caution">
    <text evidence="2">The sequence shown here is derived from an EMBL/GenBank/DDBJ whole genome shotgun (WGS) entry which is preliminary data.</text>
</comment>
<accession>A0A0F9MUT6</accession>
<dbReference type="AlphaFoldDB" id="A0A0F9MUT6"/>
<keyword evidence="1" id="KW-0472">Membrane</keyword>
<feature type="transmembrane region" description="Helical" evidence="1">
    <location>
        <begin position="35"/>
        <end position="56"/>
    </location>
</feature>
<proteinExistence type="predicted"/>
<dbReference type="EMBL" id="LAZR01009376">
    <property type="protein sequence ID" value="KKM72982.1"/>
    <property type="molecule type" value="Genomic_DNA"/>
</dbReference>
<evidence type="ECO:0000256" key="1">
    <source>
        <dbReference type="SAM" id="Phobius"/>
    </source>
</evidence>
<protein>
    <submittedName>
        <fullName evidence="2">Uncharacterized protein</fullName>
    </submittedName>
</protein>
<organism evidence="2">
    <name type="scientific">marine sediment metagenome</name>
    <dbReference type="NCBI Taxonomy" id="412755"/>
    <lineage>
        <taxon>unclassified sequences</taxon>
        <taxon>metagenomes</taxon>
        <taxon>ecological metagenomes</taxon>
    </lineage>
</organism>
<reference evidence="2" key="1">
    <citation type="journal article" date="2015" name="Nature">
        <title>Complex archaea that bridge the gap between prokaryotes and eukaryotes.</title>
        <authorList>
            <person name="Spang A."/>
            <person name="Saw J.H."/>
            <person name="Jorgensen S.L."/>
            <person name="Zaremba-Niedzwiedzka K."/>
            <person name="Martijn J."/>
            <person name="Lind A.E."/>
            <person name="van Eijk R."/>
            <person name="Schleper C."/>
            <person name="Guy L."/>
            <person name="Ettema T.J."/>
        </authorList>
    </citation>
    <scope>NUCLEOTIDE SEQUENCE</scope>
</reference>
<name>A0A0F9MUT6_9ZZZZ</name>
<keyword evidence="1" id="KW-0812">Transmembrane</keyword>
<keyword evidence="1" id="KW-1133">Transmembrane helix</keyword>